<evidence type="ECO:0000313" key="4">
    <source>
        <dbReference type="Proteomes" id="UP000217763"/>
    </source>
</evidence>
<dbReference type="InterPro" id="IPR007813">
    <property type="entry name" value="PilN"/>
</dbReference>
<feature type="domain" description="GspL cytoplasmic actin-ATPase-like" evidence="2">
    <location>
        <begin position="58"/>
        <end position="201"/>
    </location>
</feature>
<sequence length="360" mass="40209">MDGENIVQKLNHYGRRLWQSCSLFWQWWSRQLLSLLPPHLSRRLLGQKQRLAIYPGQDGYRLALEPQGEQLTLTGAPAQADALDRLLKQADSTHLCLPAGELLFTRISLPAATAGNLANVLRFEMDRHTPFSADQVYFGFKAAPREKDNPQLQVSLLLAPKSQVDPMLAELEELGLAPATLHDADHPEAPAIPLPVTRSAAALKAGRMKNLNGALVLVMLFLLIAVPLYQRQNRIDSLDAQLNIPKQRAEQAAALKQQLEELQQSRQFLARERTSRPAVLPLLDELTRQLPDHTWLSRFELLDGAVQIRGESANASELIGLLEASPLFFDVRFSSPVTNNPATNKDRFMIDARFGEEASL</sequence>
<dbReference type="Pfam" id="PF05137">
    <property type="entry name" value="PilN"/>
    <property type="match status" value="1"/>
</dbReference>
<name>A0A291HU98_9GAMM</name>
<reference evidence="4" key="1">
    <citation type="submission" date="2015-09" db="EMBL/GenBank/DDBJ databases">
        <authorList>
            <person name="Shao Z."/>
            <person name="Wang L."/>
        </authorList>
    </citation>
    <scope>NUCLEOTIDE SEQUENCE [LARGE SCALE GENOMIC DNA]</scope>
    <source>
        <strain evidence="4">F13-1</strain>
    </source>
</reference>
<dbReference type="RefSeq" id="WP_096780235.1">
    <property type="nucleotide sequence ID" value="NZ_CP012621.1"/>
</dbReference>
<dbReference type="InterPro" id="IPR043129">
    <property type="entry name" value="ATPase_NBD"/>
</dbReference>
<dbReference type="InterPro" id="IPR052534">
    <property type="entry name" value="Extracell_DNA_Util/SecSys_Comp"/>
</dbReference>
<organism evidence="3 4">
    <name type="scientific">Zobellella denitrificans</name>
    <dbReference type="NCBI Taxonomy" id="347534"/>
    <lineage>
        <taxon>Bacteria</taxon>
        <taxon>Pseudomonadati</taxon>
        <taxon>Pseudomonadota</taxon>
        <taxon>Gammaproteobacteria</taxon>
        <taxon>Aeromonadales</taxon>
        <taxon>Aeromonadaceae</taxon>
        <taxon>Zobellella</taxon>
    </lineage>
</organism>
<gene>
    <name evidence="3" type="ORF">AN401_19095</name>
</gene>
<dbReference type="KEGG" id="zdf:AN401_19095"/>
<dbReference type="Pfam" id="PF05134">
    <property type="entry name" value="T2SSL"/>
    <property type="match status" value="1"/>
</dbReference>
<dbReference type="SUPFAM" id="SSF53067">
    <property type="entry name" value="Actin-like ATPase domain"/>
    <property type="match status" value="1"/>
</dbReference>
<keyword evidence="1" id="KW-0472">Membrane</keyword>
<evidence type="ECO:0000256" key="1">
    <source>
        <dbReference type="SAM" id="Phobius"/>
    </source>
</evidence>
<evidence type="ECO:0000313" key="3">
    <source>
        <dbReference type="EMBL" id="ATG75692.1"/>
    </source>
</evidence>
<keyword evidence="4" id="KW-1185">Reference proteome</keyword>
<protein>
    <submittedName>
        <fullName evidence="3">General secretion pathway protein GspL</fullName>
    </submittedName>
</protein>
<proteinExistence type="predicted"/>
<evidence type="ECO:0000259" key="2">
    <source>
        <dbReference type="Pfam" id="PF05134"/>
    </source>
</evidence>
<feature type="transmembrane region" description="Helical" evidence="1">
    <location>
        <begin position="211"/>
        <end position="229"/>
    </location>
</feature>
<dbReference type="Gene3D" id="3.30.420.380">
    <property type="match status" value="1"/>
</dbReference>
<dbReference type="EMBL" id="CP012621">
    <property type="protein sequence ID" value="ATG75692.1"/>
    <property type="molecule type" value="Genomic_DNA"/>
</dbReference>
<accession>A0A291HU98</accession>
<keyword evidence="1" id="KW-0812">Transmembrane</keyword>
<dbReference type="InterPro" id="IPR024230">
    <property type="entry name" value="GspL_cyto_dom"/>
</dbReference>
<dbReference type="PANTHER" id="PTHR40278">
    <property type="entry name" value="DNA UTILIZATION PROTEIN HOFN"/>
    <property type="match status" value="1"/>
</dbReference>
<dbReference type="Proteomes" id="UP000217763">
    <property type="component" value="Chromosome"/>
</dbReference>
<dbReference type="PANTHER" id="PTHR40278:SF1">
    <property type="entry name" value="DNA UTILIZATION PROTEIN HOFN"/>
    <property type="match status" value="1"/>
</dbReference>
<keyword evidence="1" id="KW-1133">Transmembrane helix</keyword>
<dbReference type="AlphaFoldDB" id="A0A291HU98"/>